<dbReference type="FunFam" id="2.10.70.10:FF:000018">
    <property type="entry name" value="Fibronectin 1"/>
    <property type="match status" value="2"/>
</dbReference>
<evidence type="ECO:0000259" key="14">
    <source>
        <dbReference type="PROSITE" id="PS51092"/>
    </source>
</evidence>
<evidence type="ECO:0000256" key="10">
    <source>
        <dbReference type="SAM" id="MobiDB-lite"/>
    </source>
</evidence>
<feature type="compositionally biased region" description="Polar residues" evidence="10">
    <location>
        <begin position="2189"/>
        <end position="2199"/>
    </location>
</feature>
<feature type="compositionally biased region" description="Basic and acidic residues" evidence="10">
    <location>
        <begin position="2110"/>
        <end position="2127"/>
    </location>
</feature>
<dbReference type="GO" id="GO:0007507">
    <property type="term" value="P:heart development"/>
    <property type="evidence" value="ECO:0007669"/>
    <property type="project" value="TreeGrafter"/>
</dbReference>
<dbReference type="InterPro" id="IPR000562">
    <property type="entry name" value="FN_type2_dom"/>
</dbReference>
<keyword evidence="16" id="KW-1185">Reference proteome</keyword>
<dbReference type="GO" id="GO:0005201">
    <property type="term" value="F:extracellular matrix structural constituent"/>
    <property type="evidence" value="ECO:0007669"/>
    <property type="project" value="TreeGrafter"/>
</dbReference>
<dbReference type="Proteomes" id="UP000287033">
    <property type="component" value="Unassembled WGS sequence"/>
</dbReference>
<keyword evidence="7 9" id="KW-1015">Disulfide bond</keyword>
<feature type="domain" description="Fibronectin type-III" evidence="12">
    <location>
        <begin position="981"/>
        <end position="1070"/>
    </location>
</feature>
<evidence type="ECO:0000313" key="15">
    <source>
        <dbReference type="EMBL" id="GCC20314.1"/>
    </source>
</evidence>
<dbReference type="InterPro" id="IPR013783">
    <property type="entry name" value="Ig-like_fold"/>
</dbReference>
<keyword evidence="2" id="KW-0011">Acute phase</keyword>
<dbReference type="SMART" id="SM00059">
    <property type="entry name" value="FN2"/>
    <property type="match status" value="2"/>
</dbReference>
<evidence type="ECO:0000256" key="4">
    <source>
        <dbReference type="ARBA" id="ARBA00022737"/>
    </source>
</evidence>
<feature type="domain" description="Fibronectin type-III" evidence="12">
    <location>
        <begin position="1433"/>
        <end position="1519"/>
    </location>
</feature>
<feature type="domain" description="Fibronectin type-I" evidence="13">
    <location>
        <begin position="498"/>
        <end position="540"/>
    </location>
</feature>
<keyword evidence="6" id="KW-0133">Cell shape</keyword>
<dbReference type="CDD" id="cd00061">
    <property type="entry name" value="FN1"/>
    <property type="match status" value="11"/>
</dbReference>
<feature type="domain" description="Fibronectin type-III" evidence="12">
    <location>
        <begin position="1886"/>
        <end position="1974"/>
    </location>
</feature>
<dbReference type="PROSITE" id="PS01253">
    <property type="entry name" value="FN1_1"/>
    <property type="match status" value="6"/>
</dbReference>
<dbReference type="PROSITE" id="PS51091">
    <property type="entry name" value="FN1_2"/>
    <property type="match status" value="11"/>
</dbReference>
<organism evidence="15 16">
    <name type="scientific">Chiloscyllium punctatum</name>
    <name type="common">Brownbanded bambooshark</name>
    <name type="synonym">Hemiscyllium punctatum</name>
    <dbReference type="NCBI Taxonomy" id="137246"/>
    <lineage>
        <taxon>Eukaryota</taxon>
        <taxon>Metazoa</taxon>
        <taxon>Chordata</taxon>
        <taxon>Craniata</taxon>
        <taxon>Vertebrata</taxon>
        <taxon>Chondrichthyes</taxon>
        <taxon>Elasmobranchii</taxon>
        <taxon>Galeomorphii</taxon>
        <taxon>Galeoidea</taxon>
        <taxon>Orectolobiformes</taxon>
        <taxon>Hemiscylliidae</taxon>
        <taxon>Chiloscyllium</taxon>
    </lineage>
</organism>
<dbReference type="GO" id="GO:0006953">
    <property type="term" value="P:acute-phase response"/>
    <property type="evidence" value="ECO:0007669"/>
    <property type="project" value="UniProtKB-KW"/>
</dbReference>
<accession>A0A401RQ96</accession>
<feature type="domain" description="Fibronectin type-III" evidence="12">
    <location>
        <begin position="1156"/>
        <end position="1250"/>
    </location>
</feature>
<evidence type="ECO:0000256" key="1">
    <source>
        <dbReference type="ARBA" id="ARBA00020368"/>
    </source>
</evidence>
<dbReference type="Gene3D" id="2.10.10.10">
    <property type="entry name" value="Fibronectin, type II, collagen-binding"/>
    <property type="match status" value="2"/>
</dbReference>
<dbReference type="CDD" id="cd00062">
    <property type="entry name" value="FN2"/>
    <property type="match status" value="2"/>
</dbReference>
<feature type="domain" description="Fibronectin type-III" evidence="12">
    <location>
        <begin position="1975"/>
        <end position="2065"/>
    </location>
</feature>
<dbReference type="Gene3D" id="2.10.70.10">
    <property type="entry name" value="Complement Module, domain 1"/>
    <property type="match status" value="12"/>
</dbReference>
<dbReference type="SUPFAM" id="SSF57603">
    <property type="entry name" value="FnI-like domain"/>
    <property type="match status" value="12"/>
</dbReference>
<dbReference type="SUPFAM" id="SSF57440">
    <property type="entry name" value="Kringle-like"/>
    <property type="match status" value="2"/>
</dbReference>
<comment type="caution">
    <text evidence="15">The sequence shown here is derived from an EMBL/GenBank/DDBJ whole genome shotgun (WGS) entry which is preliminary data.</text>
</comment>
<dbReference type="FunFam" id="2.60.40.10:FF:000099">
    <property type="entry name" value="Fibronectin 1"/>
    <property type="match status" value="6"/>
</dbReference>
<dbReference type="FunFam" id="2.10.70.10:FF:000004">
    <property type="entry name" value="Fibronectin 1"/>
    <property type="match status" value="2"/>
</dbReference>
<feature type="domain" description="Fibronectin type-III" evidence="12">
    <location>
        <begin position="704"/>
        <end position="790"/>
    </location>
</feature>
<dbReference type="STRING" id="137246.A0A401RQ96"/>
<feature type="domain" description="Fibronectin type-I" evidence="13">
    <location>
        <begin position="450"/>
        <end position="493"/>
    </location>
</feature>
<reference evidence="15 16" key="1">
    <citation type="journal article" date="2018" name="Nat. Ecol. Evol.">
        <title>Shark genomes provide insights into elasmobranch evolution and the origin of vertebrates.</title>
        <authorList>
            <person name="Hara Y"/>
            <person name="Yamaguchi K"/>
            <person name="Onimaru K"/>
            <person name="Kadota M"/>
            <person name="Koyanagi M"/>
            <person name="Keeley SD"/>
            <person name="Tatsumi K"/>
            <person name="Tanaka K"/>
            <person name="Motone F"/>
            <person name="Kageyama Y"/>
            <person name="Nozu R"/>
            <person name="Adachi N"/>
            <person name="Nishimura O"/>
            <person name="Nakagawa R"/>
            <person name="Tanegashima C"/>
            <person name="Kiyatake I"/>
            <person name="Matsumoto R"/>
            <person name="Murakumo K"/>
            <person name="Nishida K"/>
            <person name="Terakita A"/>
            <person name="Kuratani S"/>
            <person name="Sato K"/>
            <person name="Hyodo S Kuraku.S."/>
        </authorList>
    </citation>
    <scope>NUCLEOTIDE SEQUENCE [LARGE SCALE GENOMIC DNA]</scope>
</reference>
<dbReference type="GO" id="GO:0008201">
    <property type="term" value="F:heparin binding"/>
    <property type="evidence" value="ECO:0007669"/>
    <property type="project" value="UniProtKB-KW"/>
</dbReference>
<dbReference type="PRINTS" id="PR00013">
    <property type="entry name" value="FNTYPEII"/>
</dbReference>
<feature type="domain" description="Fibronectin type-I" evidence="13">
    <location>
        <begin position="84"/>
        <end position="127"/>
    </location>
</feature>
<dbReference type="Gene3D" id="2.60.40.10">
    <property type="entry name" value="Immunoglobulins"/>
    <property type="match status" value="17"/>
</dbReference>
<dbReference type="SUPFAM" id="SSF49265">
    <property type="entry name" value="Fibronectin type III"/>
    <property type="match status" value="12"/>
</dbReference>
<feature type="disulfide bond" evidence="9">
    <location>
        <begin position="416"/>
        <end position="443"/>
    </location>
</feature>
<feature type="compositionally biased region" description="Basic and acidic residues" evidence="10">
    <location>
        <begin position="2141"/>
        <end position="2158"/>
    </location>
</feature>
<evidence type="ECO:0000313" key="16">
    <source>
        <dbReference type="Proteomes" id="UP000287033"/>
    </source>
</evidence>
<dbReference type="CDD" id="cd00063">
    <property type="entry name" value="FN3"/>
    <property type="match status" value="14"/>
</dbReference>
<feature type="chain" id="PRO_5019359315" description="Fibronectin" evidence="11">
    <location>
        <begin position="21"/>
        <end position="2472"/>
    </location>
</feature>
<evidence type="ECO:0000259" key="12">
    <source>
        <dbReference type="PROSITE" id="PS50853"/>
    </source>
</evidence>
<dbReference type="FunFam" id="2.10.10.10:FF:000001">
    <property type="entry name" value="Fibronectin 1a isoform 1"/>
    <property type="match status" value="2"/>
</dbReference>
<feature type="domain" description="Fibronectin type-I" evidence="13">
    <location>
        <begin position="128"/>
        <end position="171"/>
    </location>
</feature>
<feature type="domain" description="Fibronectin type-III" evidence="12">
    <location>
        <begin position="2188"/>
        <end position="2280"/>
    </location>
</feature>
<feature type="domain" description="Fibronectin type-II" evidence="14">
    <location>
        <begin position="336"/>
        <end position="384"/>
    </location>
</feature>
<keyword evidence="5" id="KW-0130">Cell adhesion</keyword>
<evidence type="ECO:0000256" key="5">
    <source>
        <dbReference type="ARBA" id="ARBA00022889"/>
    </source>
</evidence>
<feature type="domain" description="Fibronectin type-III" evidence="12">
    <location>
        <begin position="591"/>
        <end position="687"/>
    </location>
</feature>
<dbReference type="GO" id="GO:0008360">
    <property type="term" value="P:regulation of cell shape"/>
    <property type="evidence" value="ECO:0007669"/>
    <property type="project" value="UniProtKB-KW"/>
</dbReference>
<dbReference type="GO" id="GO:0043394">
    <property type="term" value="F:proteoglycan binding"/>
    <property type="evidence" value="ECO:0007669"/>
    <property type="project" value="TreeGrafter"/>
</dbReference>
<dbReference type="Pfam" id="PF00039">
    <property type="entry name" value="fn1"/>
    <property type="match status" value="11"/>
</dbReference>
<dbReference type="PANTHER" id="PTHR46708">
    <property type="entry name" value="TENASCIN"/>
    <property type="match status" value="1"/>
</dbReference>
<sequence>MHHSTLGVLLLAVCLNAASGHVGKSRRQSPYDGGTQNQNYCVDNGKIYHVNQQWERTYMGRVMICTCYGAGQGWNCESKPDVEEMCYDQYTGTRQRVGDTWERPKDGMIWDCTCIGAGRGRISCTIANRCHEGGQSYKIGDTWRRPHETGGHMLECVCLGNGKGEWTCKPIAERCYDNVAGTTHVVGETWERPYQGWMMMECTCLGEGSGRITCSSRNRCNDQDTQKSYRIGDTWTKTDSRGHRLHCSCKGKGRGVWECERHTSLVSGPESSSHLQQQVQPAIYQPQPQCVSDGGISYSDGMQWLKKQGSARMLCTCLGNGVSCRDLPSQTYGGNSNGKPCMFPFTFMGKTYTSCTSEGRTDDKFWCSTTKDFDTDRSYSFCNQHATTYIQSRGGNSNGALCHFPYLYNMRNYTECTSDGRRDNMKWCGTTANYDADRKFGFCPMAENEEICTNSDGVMYHVGDQWDKMHEQGYMMRCTCHGNGRGEWACIAHAQLRDQCVVDDITYEVGQTFYKQHEEGHSMNCTCYGQGRGRWRCDALDQCQDTDTQRFYQIGENFRKYLNGIRYQCHCYGRGIGEWSCQPLTALSGSEPIKVMITEVGNQTDSHPILWNKPESFHVNQYTLKWKPKNSRERWREVTIPGNMYSYTIRDLKPGLTYEGELIGRVWNGRSMVTNFEFTTSYMTRSPTEGETPLLPEEDIIRESSTTESITEITSSSFVVSWVSASDTVSGFRIKYELSEDQAQPQYLDVPSTATSVSIPNLLPGRKYIVNVYEVSEDGEKLILTRTPTTAPDSPTEYTVDHVDETSITIEWSRPQAPITGYRVVYTPSVEGASTEIILPSTATHLTLTDLLPGIQYNISIYSVEESQESVPLVIQQTTDGVPQAVVLEPPTNLQFNDVTENKITVMWTPPRAVVIGYRVIMLPLDRHDRQSTELRPSTNSAQFTSLLPGTTYRFSVYALNNEVESQPLVGQQTTKIDAPTNLRFRDITKSSVLVTWTPPRARITAYVLTWALTTDKNVKTIQLEPNFTRYRLHRLLPGSEYVVSLTAKQGNLTSQRVHNVLTTRETVGPVPNFNTEVTDTAIIITWTPIPRISFRVGVRPSQGGETPREVTSNSGSIIISSLTPGTEYTISITVIADDQVQDNPITKTVVTELAPPTDLQVYPDPTTGDLIVTWREGPSTDITGYHVTCAPKPGQQGNLLEEFVEAGQTSWIPENLTPGIEYNVSVYTVKDKKKSQPVSTVITQEIPQLTDLTFVDVSDTSIGLQWTPLNYSAITGYRITVIAAGESVPILEDFVSSSTGYYTVQGLEPGIDYDISVITLIEGGTSVTTTRKQQTAVPPPTNLRFTHVGADTMRISWSPPPSIDLSNFLVRYRPVGDEEGSTDLTITPSNSMVVLTGLQPGTEYLVQVYSVIDERESAPLSGTQRTGIDSPTGIDFSNVATTSFTVHWLPPKAHVTGYRVRHYLESGARPRDERVPASRTSLQLTNLVPGSEYVVSIYAFNGGQESLPLVGHQSTISDSPTDLEFTRSTPTSLTISWKPPPVFVKVYRIAFGESGGHGQVKEVIIPGSESTATIDGLRPGTEYTVTVYAVTGRGDSPATSKPVVGSEKTEIDTPTSLKVKEVHDNSLTISWKPPVAPVTGYKVTSVPKDGAGPVITRTVPAGQTQLTIEGLMPTVEYMVSVYALGKHGESAPLTETAATTIDRPKELTFTDVDVDSIGLAWESPEGQVTAYRVIYSSPEDGVRELLPSPNPKDDTAELVGLRPGTEYTVQVYALYDNQESIPLTGTQTTAIPPPTNLEFVQVTPTSMTIAWHAPDADVTRYRVVVKPREKAGPSKELTLGPDNTSATVSGLMVATKYNIFVYAIKDALTSQPLQGIKATLDDVGSPRKIQVSGVTETSITLQWRIKARTVSGFQIDAVPTGQQSPVQRTVGPNQRSYTITGLQPGTEYSINIYTLSGDSRSPPSTVIARTAIDSPSNLRFISTTADSIVFTWQQPRAHITGYIVTYHAKGRPSVELRPRPPANSNEAMITGLRPGTEYTINIRAVQNSLQSEPLSGKKITAPLPQLATLSPSVSHEQPKYLDVPSVFEQSELSSETRYDEGRGVPIAGPDDRGQRPPVDRDGKDGQPDDQSSQPRPSKPVRPEDDRKKTTPPDRGTEGPHSQRPIFPIHSHGVEEMEVDLPNGHGGQPDTQAPGQETRQPKTIVSWQPSTIALEYLVTCYPVGQKENAFQLRVPGTSTYAVLPNLVLGTRYNILVEALDGQGKHKVLEDIITVGHTSPDHGTQLIPDESCFDTATNSHYAIGQEWERMSETGFKLWCKCLGYGSGHIRCDSTKWCHDNGMNYRVGEKWNRRSDNGQMLSCTCLGNGKGEFKCEPHEASCYDEGNMYNVGEQWQKEYLGAICTCTCLGGQQGWRCSNCHRPGFDPLIEGTSSHSSESSLSQHTLTRYGSRYIHCPVECRSQGSLLADSEQLE</sequence>
<dbReference type="FunFam" id="2.60.40.10:FF:000227">
    <property type="entry name" value="Fibronectin isoform X1"/>
    <property type="match status" value="2"/>
</dbReference>
<dbReference type="FunFam" id="2.10.70.10:FF:000006">
    <property type="entry name" value="Fibronectin 1"/>
    <property type="match status" value="2"/>
</dbReference>
<feature type="domain" description="Fibronectin type-III" evidence="12">
    <location>
        <begin position="1071"/>
        <end position="1155"/>
    </location>
</feature>
<dbReference type="GO" id="GO:0007044">
    <property type="term" value="P:cell-substrate junction assembly"/>
    <property type="evidence" value="ECO:0007669"/>
    <property type="project" value="TreeGrafter"/>
</dbReference>
<proteinExistence type="predicted"/>
<evidence type="ECO:0000256" key="3">
    <source>
        <dbReference type="ARBA" id="ARBA00022674"/>
    </source>
</evidence>
<keyword evidence="11" id="KW-0732">Signal</keyword>
<dbReference type="GO" id="GO:0007160">
    <property type="term" value="P:cell-matrix adhesion"/>
    <property type="evidence" value="ECO:0007669"/>
    <property type="project" value="TreeGrafter"/>
</dbReference>
<keyword evidence="3" id="KW-0358">Heparin-binding</keyword>
<evidence type="ECO:0000256" key="7">
    <source>
        <dbReference type="ARBA" id="ARBA00023157"/>
    </source>
</evidence>
<dbReference type="InterPro" id="IPR036116">
    <property type="entry name" value="FN3_sf"/>
</dbReference>
<feature type="signal peptide" evidence="11">
    <location>
        <begin position="1"/>
        <end position="20"/>
    </location>
</feature>
<feature type="domain" description="Fibronectin type-I" evidence="13">
    <location>
        <begin position="541"/>
        <end position="584"/>
    </location>
</feature>
<dbReference type="OrthoDB" id="261433at2759"/>
<dbReference type="SMART" id="SM00058">
    <property type="entry name" value="FN1"/>
    <property type="match status" value="12"/>
</dbReference>
<dbReference type="InterPro" id="IPR050991">
    <property type="entry name" value="ECM_Regulatory_Proteins"/>
</dbReference>
<evidence type="ECO:0000256" key="11">
    <source>
        <dbReference type="SAM" id="SignalP"/>
    </source>
</evidence>
<dbReference type="InterPro" id="IPR003961">
    <property type="entry name" value="FN3_dom"/>
</dbReference>
<feature type="domain" description="Fibronectin type-I" evidence="13">
    <location>
        <begin position="218"/>
        <end position="262"/>
    </location>
</feature>
<dbReference type="SMART" id="SM00060">
    <property type="entry name" value="FN3"/>
    <property type="match status" value="17"/>
</dbReference>
<keyword evidence="8" id="KW-0325">Glycoprotein</keyword>
<dbReference type="InterPro" id="IPR000083">
    <property type="entry name" value="Fibronectin_type1"/>
</dbReference>
<dbReference type="PROSITE" id="PS51092">
    <property type="entry name" value="FN2_2"/>
    <property type="match status" value="2"/>
</dbReference>
<feature type="domain" description="Fibronectin type-I" evidence="13">
    <location>
        <begin position="2334"/>
        <end position="2376"/>
    </location>
</feature>
<dbReference type="OMA" id="GHCITDS"/>
<feature type="domain" description="Fibronectin type-III" evidence="12">
    <location>
        <begin position="791"/>
        <end position="885"/>
    </location>
</feature>
<feature type="domain" description="Fibronectin type-III" evidence="12">
    <location>
        <begin position="1794"/>
        <end position="1884"/>
    </location>
</feature>
<feature type="domain" description="Fibronectin type-I" evidence="13">
    <location>
        <begin position="39"/>
        <end position="79"/>
    </location>
</feature>
<feature type="domain" description="Fibronectin type-I" evidence="13">
    <location>
        <begin position="2289"/>
        <end position="2333"/>
    </location>
</feature>
<evidence type="ECO:0000256" key="6">
    <source>
        <dbReference type="ARBA" id="ARBA00022960"/>
    </source>
</evidence>
<feature type="disulfide bond" evidence="9">
    <location>
        <begin position="341"/>
        <end position="367"/>
    </location>
</feature>
<feature type="domain" description="Fibronectin type-I" evidence="13">
    <location>
        <begin position="2378"/>
        <end position="2418"/>
    </location>
</feature>
<dbReference type="Pfam" id="PF00041">
    <property type="entry name" value="fn3"/>
    <property type="match status" value="15"/>
</dbReference>
<feature type="disulfide bond" evidence="9">
    <location>
        <begin position="355"/>
        <end position="382"/>
    </location>
</feature>
<feature type="domain" description="Fibronectin type-III" evidence="12">
    <location>
        <begin position="1251"/>
        <end position="1339"/>
    </location>
</feature>
<feature type="domain" description="Fibronectin type-III" evidence="12">
    <location>
        <begin position="1520"/>
        <end position="1610"/>
    </location>
</feature>
<dbReference type="GO" id="GO:0005178">
    <property type="term" value="F:integrin binding"/>
    <property type="evidence" value="ECO:0007669"/>
    <property type="project" value="TreeGrafter"/>
</dbReference>
<protein>
    <recommendedName>
        <fullName evidence="1">Fibronectin</fullName>
    </recommendedName>
</protein>
<gene>
    <name evidence="15" type="ORF">chiPu_0018877</name>
</gene>
<dbReference type="GO" id="GO:0005615">
    <property type="term" value="C:extracellular space"/>
    <property type="evidence" value="ECO:0007669"/>
    <property type="project" value="UniProtKB-ARBA"/>
</dbReference>
<feature type="domain" description="Fibronectin type-I" evidence="13">
    <location>
        <begin position="173"/>
        <end position="217"/>
    </location>
</feature>
<dbReference type="EMBL" id="BEZZ01001728">
    <property type="protein sequence ID" value="GCC20314.1"/>
    <property type="molecule type" value="Genomic_DNA"/>
</dbReference>
<dbReference type="GO" id="GO:0007399">
    <property type="term" value="P:nervous system development"/>
    <property type="evidence" value="ECO:0007669"/>
    <property type="project" value="TreeGrafter"/>
</dbReference>
<name>A0A401RQ96_CHIPU</name>
<feature type="region of interest" description="Disordered" evidence="10">
    <location>
        <begin position="2092"/>
        <end position="2199"/>
    </location>
</feature>
<feature type="domain" description="Fibronectin type-II" evidence="14">
    <location>
        <begin position="397"/>
        <end position="445"/>
    </location>
</feature>
<dbReference type="InterPro" id="IPR013806">
    <property type="entry name" value="Kringle-like"/>
</dbReference>
<dbReference type="Pfam" id="PF00040">
    <property type="entry name" value="fn2"/>
    <property type="match status" value="2"/>
</dbReference>
<dbReference type="PANTHER" id="PTHR46708:SF8">
    <property type="entry name" value="FIBRONECTIN"/>
    <property type="match status" value="1"/>
</dbReference>
<feature type="domain" description="Fibronectin type-III" evidence="12">
    <location>
        <begin position="890"/>
        <end position="980"/>
    </location>
</feature>
<feature type="domain" description="Fibronectin type-III" evidence="12">
    <location>
        <begin position="1614"/>
        <end position="1704"/>
    </location>
</feature>
<evidence type="ECO:0000256" key="8">
    <source>
        <dbReference type="ARBA" id="ARBA00023180"/>
    </source>
</evidence>
<feature type="domain" description="Fibronectin type-III" evidence="12">
    <location>
        <begin position="1340"/>
        <end position="1432"/>
    </location>
</feature>
<feature type="domain" description="Fibronectin type-III" evidence="12">
    <location>
        <begin position="1705"/>
        <end position="1793"/>
    </location>
</feature>
<dbReference type="PROSITE" id="PS50853">
    <property type="entry name" value="FN3"/>
    <property type="match status" value="17"/>
</dbReference>
<evidence type="ECO:0000256" key="9">
    <source>
        <dbReference type="PROSITE-ProRule" id="PRU00479"/>
    </source>
</evidence>
<feature type="disulfide bond" evidence="9">
    <location>
        <begin position="402"/>
        <end position="428"/>
    </location>
</feature>
<dbReference type="InterPro" id="IPR036943">
    <property type="entry name" value="FN_type2_sf"/>
</dbReference>
<keyword evidence="4" id="KW-0677">Repeat</keyword>
<evidence type="ECO:0000256" key="2">
    <source>
        <dbReference type="ARBA" id="ARBA00022486"/>
    </source>
</evidence>
<evidence type="ECO:0000259" key="13">
    <source>
        <dbReference type="PROSITE" id="PS51091"/>
    </source>
</evidence>